<dbReference type="OrthoDB" id="205166at2759"/>
<name>A0A210R3Z5_MIZYE</name>
<evidence type="ECO:0000256" key="2">
    <source>
        <dbReference type="ARBA" id="ARBA00006482"/>
    </source>
</evidence>
<proteinExistence type="inferred from homology"/>
<evidence type="ECO:0000256" key="1">
    <source>
        <dbReference type="ARBA" id="ARBA00004123"/>
    </source>
</evidence>
<dbReference type="GO" id="GO:0006397">
    <property type="term" value="P:mRNA processing"/>
    <property type="evidence" value="ECO:0007669"/>
    <property type="project" value="InterPro"/>
</dbReference>
<gene>
    <name evidence="6" type="ORF">KP79_PYT11175</name>
</gene>
<dbReference type="GO" id="GO:0000445">
    <property type="term" value="C:THO complex part of transcription export complex"/>
    <property type="evidence" value="ECO:0007669"/>
    <property type="project" value="InterPro"/>
</dbReference>
<accession>A0A210R3Z5</accession>
<keyword evidence="4" id="KW-0539">Nucleus</keyword>
<comment type="subcellular location">
    <subcellularLocation>
        <location evidence="1">Nucleus</location>
    </subcellularLocation>
</comment>
<keyword evidence="3 5" id="KW-0175">Coiled coil</keyword>
<dbReference type="Pfam" id="PF05615">
    <property type="entry name" value="THOC7"/>
    <property type="match status" value="1"/>
</dbReference>
<dbReference type="PANTHER" id="PTHR23405:SF5">
    <property type="entry name" value="THO COMPLEX SUBUNIT 7 HOMOLOG"/>
    <property type="match status" value="1"/>
</dbReference>
<dbReference type="PANTHER" id="PTHR23405">
    <property type="entry name" value="MAINTENANCE OF KILLER 16 MAK16 PROTEIN-RELATED"/>
    <property type="match status" value="1"/>
</dbReference>
<dbReference type="EMBL" id="NEDP02000506">
    <property type="protein sequence ID" value="OWF55727.1"/>
    <property type="molecule type" value="Genomic_DNA"/>
</dbReference>
<reference evidence="6 7" key="1">
    <citation type="journal article" date="2017" name="Nat. Ecol. Evol.">
        <title>Scallop genome provides insights into evolution of bilaterian karyotype and development.</title>
        <authorList>
            <person name="Wang S."/>
            <person name="Zhang J."/>
            <person name="Jiao W."/>
            <person name="Li J."/>
            <person name="Xun X."/>
            <person name="Sun Y."/>
            <person name="Guo X."/>
            <person name="Huan P."/>
            <person name="Dong B."/>
            <person name="Zhang L."/>
            <person name="Hu X."/>
            <person name="Sun X."/>
            <person name="Wang J."/>
            <person name="Zhao C."/>
            <person name="Wang Y."/>
            <person name="Wang D."/>
            <person name="Huang X."/>
            <person name="Wang R."/>
            <person name="Lv J."/>
            <person name="Li Y."/>
            <person name="Zhang Z."/>
            <person name="Liu B."/>
            <person name="Lu W."/>
            <person name="Hui Y."/>
            <person name="Liang J."/>
            <person name="Zhou Z."/>
            <person name="Hou R."/>
            <person name="Li X."/>
            <person name="Liu Y."/>
            <person name="Li H."/>
            <person name="Ning X."/>
            <person name="Lin Y."/>
            <person name="Zhao L."/>
            <person name="Xing Q."/>
            <person name="Dou J."/>
            <person name="Li Y."/>
            <person name="Mao J."/>
            <person name="Guo H."/>
            <person name="Dou H."/>
            <person name="Li T."/>
            <person name="Mu C."/>
            <person name="Jiang W."/>
            <person name="Fu Q."/>
            <person name="Fu X."/>
            <person name="Miao Y."/>
            <person name="Liu J."/>
            <person name="Yu Q."/>
            <person name="Li R."/>
            <person name="Liao H."/>
            <person name="Li X."/>
            <person name="Kong Y."/>
            <person name="Jiang Z."/>
            <person name="Chourrout D."/>
            <person name="Li R."/>
            <person name="Bao Z."/>
        </authorList>
    </citation>
    <scope>NUCLEOTIDE SEQUENCE [LARGE SCALE GENOMIC DNA]</scope>
    <source>
        <strain evidence="6 7">PY_sf001</strain>
    </source>
</reference>
<evidence type="ECO:0000256" key="4">
    <source>
        <dbReference type="ARBA" id="ARBA00023242"/>
    </source>
</evidence>
<protein>
    <submittedName>
        <fullName evidence="6">THO complex subunit 7-like</fullName>
    </submittedName>
</protein>
<evidence type="ECO:0000313" key="7">
    <source>
        <dbReference type="Proteomes" id="UP000242188"/>
    </source>
</evidence>
<feature type="coiled-coil region" evidence="5">
    <location>
        <begin position="74"/>
        <end position="166"/>
    </location>
</feature>
<evidence type="ECO:0000313" key="6">
    <source>
        <dbReference type="EMBL" id="OWF55727.1"/>
    </source>
</evidence>
<dbReference type="AlphaFoldDB" id="A0A210R3Z5"/>
<evidence type="ECO:0000256" key="5">
    <source>
        <dbReference type="SAM" id="Coils"/>
    </source>
</evidence>
<dbReference type="Proteomes" id="UP000242188">
    <property type="component" value="Unassembled WGS sequence"/>
</dbReference>
<dbReference type="GO" id="GO:0006406">
    <property type="term" value="P:mRNA export from nucleus"/>
    <property type="evidence" value="ECO:0007669"/>
    <property type="project" value="TreeGrafter"/>
</dbReference>
<dbReference type="InterPro" id="IPR008501">
    <property type="entry name" value="THOC7/Mft1"/>
</dbReference>
<evidence type="ECO:0000256" key="3">
    <source>
        <dbReference type="ARBA" id="ARBA00023054"/>
    </source>
</evidence>
<comment type="caution">
    <text evidence="6">The sequence shown here is derived from an EMBL/GenBank/DDBJ whole genome shotgun (WGS) entry which is preliminary data.</text>
</comment>
<comment type="similarity">
    <text evidence="2">Belongs to the THOC7 family.</text>
</comment>
<organism evidence="6 7">
    <name type="scientific">Mizuhopecten yessoensis</name>
    <name type="common">Japanese scallop</name>
    <name type="synonym">Patinopecten yessoensis</name>
    <dbReference type="NCBI Taxonomy" id="6573"/>
    <lineage>
        <taxon>Eukaryota</taxon>
        <taxon>Metazoa</taxon>
        <taxon>Spiralia</taxon>
        <taxon>Lophotrochozoa</taxon>
        <taxon>Mollusca</taxon>
        <taxon>Bivalvia</taxon>
        <taxon>Autobranchia</taxon>
        <taxon>Pteriomorphia</taxon>
        <taxon>Pectinida</taxon>
        <taxon>Pectinoidea</taxon>
        <taxon>Pectinidae</taxon>
        <taxon>Mizuhopecten</taxon>
    </lineage>
</organism>
<dbReference type="STRING" id="6573.A0A210R3Z5"/>
<sequence length="193" mass="22689">MSVTDDDIIKKRLLIEGDGGNDDKRICNLMRTFLRYCNSTENDEESATNYQRILATLTQSEYTIAKSSKVYQMNLKEQNNYDQLSNQIEQKIKDATEKISECKKEVQQAKRIRKNRQEYDALAKVIQQHPDRQDTTRQLQCLDKEVAILEESKETLEQKLDLRRKQFHVLIASIHELEKILEDDEKKESMDTS</sequence>
<keyword evidence="7" id="KW-1185">Reference proteome</keyword>